<evidence type="ECO:0000259" key="9">
    <source>
        <dbReference type="PROSITE" id="PS51671"/>
    </source>
</evidence>
<dbReference type="OrthoDB" id="9787365at2"/>
<dbReference type="NCBIfam" id="TIGR00119">
    <property type="entry name" value="acolac_sm"/>
    <property type="match status" value="1"/>
</dbReference>
<name>F7WZ77_9GAMM</name>
<accession>F7WZ77</accession>
<dbReference type="InterPro" id="IPR045865">
    <property type="entry name" value="ACT-like_dom_sf"/>
</dbReference>
<evidence type="ECO:0000256" key="6">
    <source>
        <dbReference type="ARBA" id="ARBA00023304"/>
    </source>
</evidence>
<dbReference type="KEGG" id="baj:BCTU_142"/>
<comment type="catalytic activity">
    <reaction evidence="7 8">
        <text>2 pyruvate + H(+) = (2S)-2-acetolactate + CO2</text>
        <dbReference type="Rhea" id="RHEA:25249"/>
        <dbReference type="ChEBI" id="CHEBI:15361"/>
        <dbReference type="ChEBI" id="CHEBI:15378"/>
        <dbReference type="ChEBI" id="CHEBI:16526"/>
        <dbReference type="ChEBI" id="CHEBI:58476"/>
        <dbReference type="EC" id="2.2.1.6"/>
    </reaction>
</comment>
<evidence type="ECO:0000256" key="8">
    <source>
        <dbReference type="RuleBase" id="RU368092"/>
    </source>
</evidence>
<evidence type="ECO:0000256" key="4">
    <source>
        <dbReference type="ARBA" id="ARBA00011744"/>
    </source>
</evidence>
<dbReference type="EMBL" id="CP001817">
    <property type="protein sequence ID" value="AEH39731.1"/>
    <property type="molecule type" value="Genomic_DNA"/>
</dbReference>
<dbReference type="UniPathway" id="UPA00049">
    <property type="reaction ID" value="UER00059"/>
</dbReference>
<dbReference type="InterPro" id="IPR004789">
    <property type="entry name" value="Acetalactate_synth_ssu"/>
</dbReference>
<dbReference type="FunFam" id="3.30.70.260:FF:000001">
    <property type="entry name" value="Acetolactate synthase, small subunit"/>
    <property type="match status" value="1"/>
</dbReference>
<dbReference type="InterPro" id="IPR019455">
    <property type="entry name" value="Acetolactate_synth_ssu_C"/>
</dbReference>
<feature type="domain" description="ACT" evidence="9">
    <location>
        <begin position="4"/>
        <end position="78"/>
    </location>
</feature>
<evidence type="ECO:0000256" key="1">
    <source>
        <dbReference type="ARBA" id="ARBA00004974"/>
    </source>
</evidence>
<dbReference type="PANTHER" id="PTHR30239:SF0">
    <property type="entry name" value="ACETOLACTATE SYNTHASE SMALL SUBUNIT 1, CHLOROPLASTIC"/>
    <property type="match status" value="1"/>
</dbReference>
<dbReference type="eggNOG" id="COG0440">
    <property type="taxonomic scope" value="Bacteria"/>
</dbReference>
<dbReference type="GO" id="GO:0009099">
    <property type="term" value="P:L-valine biosynthetic process"/>
    <property type="evidence" value="ECO:0007669"/>
    <property type="project" value="UniProtKB-UniRule"/>
</dbReference>
<protein>
    <recommendedName>
        <fullName evidence="8">Acetolactate synthase small subunit</fullName>
        <shortName evidence="8">AHAS</shortName>
        <shortName evidence="8">ALS</shortName>
        <ecNumber evidence="8">2.2.1.6</ecNumber>
    </recommendedName>
    <alternativeName>
        <fullName evidence="8">Acetohydroxy-acid synthase small subunit</fullName>
    </alternativeName>
</protein>
<comment type="pathway">
    <text evidence="2 8">Amino-acid biosynthesis; L-valine biosynthesis; L-valine from pyruvate: step 1/4.</text>
</comment>
<dbReference type="GO" id="GO:0003984">
    <property type="term" value="F:acetolactate synthase activity"/>
    <property type="evidence" value="ECO:0007669"/>
    <property type="project" value="UniProtKB-UniRule"/>
</dbReference>
<dbReference type="Pfam" id="PF10369">
    <property type="entry name" value="ALS_ss_C"/>
    <property type="match status" value="1"/>
</dbReference>
<dbReference type="InterPro" id="IPR054480">
    <property type="entry name" value="AHAS_small-like_ACT"/>
</dbReference>
<evidence type="ECO:0000256" key="2">
    <source>
        <dbReference type="ARBA" id="ARBA00005025"/>
    </source>
</evidence>
<evidence type="ECO:0000313" key="10">
    <source>
        <dbReference type="EMBL" id="AEH39731.1"/>
    </source>
</evidence>
<proteinExistence type="inferred from homology"/>
<dbReference type="AlphaFoldDB" id="F7WZ77"/>
<sequence length="170" mass="19720">MKRILSILLENESGALSRVIGLFSQRGYNIDSLTVAPTEDPTLSKMTIQTHGDQKIIEQIEKQLHKLIDVFRVSEMKKGQYIEREILLITINIKENEKKFDITQLIKLYHGDIIHITAHTYTIQIFGTSNIIDNFLYIIKQLFKVIETVRSGVISISKEFYKKKHETIND</sequence>
<dbReference type="GO" id="GO:0005829">
    <property type="term" value="C:cytosol"/>
    <property type="evidence" value="ECO:0007669"/>
    <property type="project" value="TreeGrafter"/>
</dbReference>
<dbReference type="InterPro" id="IPR039557">
    <property type="entry name" value="AHAS_ACT"/>
</dbReference>
<gene>
    <name evidence="10" type="primary">ilvH</name>
    <name evidence="10" type="ORF">BCTU_142</name>
</gene>
<dbReference type="PROSITE" id="PS51671">
    <property type="entry name" value="ACT"/>
    <property type="match status" value="1"/>
</dbReference>
<dbReference type="NCBIfam" id="NF008864">
    <property type="entry name" value="PRK11895.1"/>
    <property type="match status" value="1"/>
</dbReference>
<keyword evidence="6 8" id="KW-0100">Branched-chain amino acid biosynthesis</keyword>
<keyword evidence="11" id="KW-1185">Reference proteome</keyword>
<dbReference type="Proteomes" id="UP000006811">
    <property type="component" value="Chromosome"/>
</dbReference>
<dbReference type="Pfam" id="PF22629">
    <property type="entry name" value="ACT_AHAS_ss"/>
    <property type="match status" value="1"/>
</dbReference>
<evidence type="ECO:0000256" key="5">
    <source>
        <dbReference type="ARBA" id="ARBA00022605"/>
    </source>
</evidence>
<dbReference type="SUPFAM" id="SSF55021">
    <property type="entry name" value="ACT-like"/>
    <property type="match status" value="2"/>
</dbReference>
<organism evidence="10 11">
    <name type="scientific">Buchnera aphidicola</name>
    <name type="common">Cinara tujafilina</name>
    <dbReference type="NCBI Taxonomy" id="261317"/>
    <lineage>
        <taxon>Bacteria</taxon>
        <taxon>Pseudomonadati</taxon>
        <taxon>Pseudomonadota</taxon>
        <taxon>Gammaproteobacteria</taxon>
        <taxon>Enterobacterales</taxon>
        <taxon>Erwiniaceae</taxon>
        <taxon>Buchnera</taxon>
    </lineage>
</organism>
<dbReference type="HOGENOM" id="CLU_055003_1_3_6"/>
<evidence type="ECO:0000313" key="11">
    <source>
        <dbReference type="Proteomes" id="UP000006811"/>
    </source>
</evidence>
<comment type="function">
    <text evidence="8">Catalyzes the conversion of 2 pyruvate molecules into acetolactate in the first common step of the biosynthetic pathway of the branched-amino acids such as leucine, isoleucine, and valine.</text>
</comment>
<dbReference type="InterPro" id="IPR002912">
    <property type="entry name" value="ACT_dom"/>
</dbReference>
<comment type="pathway">
    <text evidence="1 8">Amino-acid biosynthesis; L-isoleucine biosynthesis; L-isoleucine from 2-oxobutanoate: step 1/4.</text>
</comment>
<dbReference type="InterPro" id="IPR027271">
    <property type="entry name" value="Acetolactate_synth/TF_NikR_C"/>
</dbReference>
<comment type="similarity">
    <text evidence="3 8">Belongs to the acetolactate synthase small subunit family.</text>
</comment>
<keyword evidence="5 8" id="KW-0028">Amino-acid biosynthesis</keyword>
<dbReference type="STRING" id="261317.BCTU_142"/>
<dbReference type="UniPathway" id="UPA00047">
    <property type="reaction ID" value="UER00055"/>
</dbReference>
<dbReference type="PANTHER" id="PTHR30239">
    <property type="entry name" value="ACETOLACTATE SYNTHASE SMALL SUBUNIT"/>
    <property type="match status" value="1"/>
</dbReference>
<dbReference type="EC" id="2.2.1.6" evidence="8"/>
<dbReference type="GO" id="GO:1990610">
    <property type="term" value="F:acetolactate synthase regulator activity"/>
    <property type="evidence" value="ECO:0007669"/>
    <property type="project" value="UniProtKB-UniRule"/>
</dbReference>
<reference evidence="10 11" key="1">
    <citation type="journal article" date="2011" name="Appl. Environ. Microbiol.">
        <title>The genome of Buchnera aphidicola from the aphid Cinara tujafilina provides new clues about the evolutionary history of metabolic losses in bacterial endosymbionts.</title>
        <authorList>
            <person name="Lamelas A."/>
            <person name="Gosalbes M.J."/>
            <person name="Moya A."/>
            <person name="Latorre A."/>
        </authorList>
    </citation>
    <scope>NUCLEOTIDE SEQUENCE [LARGE SCALE GENOMIC DNA]</scope>
    <source>
        <strain evidence="11">Cinara tujafilina</strain>
    </source>
</reference>
<evidence type="ECO:0000256" key="3">
    <source>
        <dbReference type="ARBA" id="ARBA00006341"/>
    </source>
</evidence>
<evidence type="ECO:0000256" key="7">
    <source>
        <dbReference type="ARBA" id="ARBA00048670"/>
    </source>
</evidence>
<dbReference type="Gene3D" id="3.30.70.260">
    <property type="match status" value="1"/>
</dbReference>
<comment type="subunit">
    <text evidence="4 8">Dimer of large and small chains.</text>
</comment>
<dbReference type="GO" id="GO:0009097">
    <property type="term" value="P:isoleucine biosynthetic process"/>
    <property type="evidence" value="ECO:0007669"/>
    <property type="project" value="UniProtKB-UniRule"/>
</dbReference>
<keyword evidence="8" id="KW-0808">Transferase</keyword>
<dbReference type="CDD" id="cd04878">
    <property type="entry name" value="ACT_AHAS"/>
    <property type="match status" value="1"/>
</dbReference>
<dbReference type="Gene3D" id="3.30.70.1150">
    <property type="entry name" value="ACT-like. Chain A, domain 2"/>
    <property type="match status" value="1"/>
</dbReference>